<dbReference type="OrthoDB" id="10254304at2759"/>
<keyword evidence="3" id="KW-1185">Reference proteome</keyword>
<name>A0A0D2LJC2_9CHLO</name>
<dbReference type="Proteomes" id="UP000054498">
    <property type="component" value="Unassembled WGS sequence"/>
</dbReference>
<dbReference type="Pfam" id="PF01119">
    <property type="entry name" value="DNA_mis_repair"/>
    <property type="match status" value="1"/>
</dbReference>
<feature type="domain" description="DNA mismatch repair protein S5" evidence="1">
    <location>
        <begin position="114"/>
        <end position="180"/>
    </location>
</feature>
<dbReference type="RefSeq" id="XP_013891099.1">
    <property type="nucleotide sequence ID" value="XM_014035645.1"/>
</dbReference>
<dbReference type="GO" id="GO:0006298">
    <property type="term" value="P:mismatch repair"/>
    <property type="evidence" value="ECO:0007669"/>
    <property type="project" value="InterPro"/>
</dbReference>
<dbReference type="GO" id="GO:0140664">
    <property type="term" value="F:ATP-dependent DNA damage sensor activity"/>
    <property type="evidence" value="ECO:0007669"/>
    <property type="project" value="InterPro"/>
</dbReference>
<dbReference type="GO" id="GO:0005524">
    <property type="term" value="F:ATP binding"/>
    <property type="evidence" value="ECO:0007669"/>
    <property type="project" value="InterPro"/>
</dbReference>
<dbReference type="KEGG" id="mng:MNEG_15884"/>
<gene>
    <name evidence="2" type="ORF">MNEG_15884</name>
</gene>
<protein>
    <recommendedName>
        <fullName evidence="1">DNA mismatch repair protein S5 domain-containing protein</fullName>
    </recommendedName>
</protein>
<sequence>MLYSAPPPTWPVPNPPAAQELTRNVRREVAKLRLLLQQYAVMCPAAQLFASDQAGRTARRVTAWMQPQPARVQRLLPGVARTRRAVSVDLAAVGLQTTLVSTGNAGPSLSDRVSAVLGPKVAALLVPLEVEVPGHRVKITGMVSRAGAGVKGEKLRQFMAINGRPVELPRAVRALNDTYK</sequence>
<proteinExistence type="predicted"/>
<dbReference type="GeneID" id="25733589"/>
<dbReference type="GO" id="GO:0030983">
    <property type="term" value="F:mismatched DNA binding"/>
    <property type="evidence" value="ECO:0007669"/>
    <property type="project" value="InterPro"/>
</dbReference>
<dbReference type="EMBL" id="KK105978">
    <property type="protein sequence ID" value="KIY92079.1"/>
    <property type="molecule type" value="Genomic_DNA"/>
</dbReference>
<dbReference type="GO" id="GO:0032389">
    <property type="term" value="C:MutLalpha complex"/>
    <property type="evidence" value="ECO:0007669"/>
    <property type="project" value="TreeGrafter"/>
</dbReference>
<dbReference type="PANTHER" id="PTHR10073">
    <property type="entry name" value="DNA MISMATCH REPAIR PROTEIN MLH, PMS, MUTL"/>
    <property type="match status" value="1"/>
</dbReference>
<dbReference type="CDD" id="cd00782">
    <property type="entry name" value="MutL_Trans"/>
    <property type="match status" value="1"/>
</dbReference>
<evidence type="ECO:0000259" key="1">
    <source>
        <dbReference type="Pfam" id="PF01119"/>
    </source>
</evidence>
<dbReference type="InterPro" id="IPR038973">
    <property type="entry name" value="MutL/Mlh/Pms-like"/>
</dbReference>
<accession>A0A0D2LJC2</accession>
<dbReference type="Gene3D" id="3.30.230.10">
    <property type="match status" value="1"/>
</dbReference>
<reference evidence="2 3" key="1">
    <citation type="journal article" date="2013" name="BMC Genomics">
        <title>Reconstruction of the lipid metabolism for the microalga Monoraphidium neglectum from its genome sequence reveals characteristics suitable for biofuel production.</title>
        <authorList>
            <person name="Bogen C."/>
            <person name="Al-Dilaimi A."/>
            <person name="Albersmeier A."/>
            <person name="Wichmann J."/>
            <person name="Grundmann M."/>
            <person name="Rupp O."/>
            <person name="Lauersen K.J."/>
            <person name="Blifernez-Klassen O."/>
            <person name="Kalinowski J."/>
            <person name="Goesmann A."/>
            <person name="Mussgnug J.H."/>
            <person name="Kruse O."/>
        </authorList>
    </citation>
    <scope>NUCLEOTIDE SEQUENCE [LARGE SCALE GENOMIC DNA]</scope>
    <source>
        <strain evidence="2 3">SAG 48.87</strain>
    </source>
</reference>
<dbReference type="GO" id="GO:0016887">
    <property type="term" value="F:ATP hydrolysis activity"/>
    <property type="evidence" value="ECO:0007669"/>
    <property type="project" value="InterPro"/>
</dbReference>
<dbReference type="InterPro" id="IPR013507">
    <property type="entry name" value="DNA_mismatch_S5_2-like"/>
</dbReference>
<evidence type="ECO:0000313" key="3">
    <source>
        <dbReference type="Proteomes" id="UP000054498"/>
    </source>
</evidence>
<evidence type="ECO:0000313" key="2">
    <source>
        <dbReference type="EMBL" id="KIY92079.1"/>
    </source>
</evidence>
<organism evidence="2 3">
    <name type="scientific">Monoraphidium neglectum</name>
    <dbReference type="NCBI Taxonomy" id="145388"/>
    <lineage>
        <taxon>Eukaryota</taxon>
        <taxon>Viridiplantae</taxon>
        <taxon>Chlorophyta</taxon>
        <taxon>core chlorophytes</taxon>
        <taxon>Chlorophyceae</taxon>
        <taxon>CS clade</taxon>
        <taxon>Sphaeropleales</taxon>
        <taxon>Selenastraceae</taxon>
        <taxon>Monoraphidium</taxon>
    </lineage>
</organism>
<dbReference type="InterPro" id="IPR020568">
    <property type="entry name" value="Ribosomal_Su5_D2-typ_SF"/>
</dbReference>
<dbReference type="InterPro" id="IPR014721">
    <property type="entry name" value="Ribsml_uS5_D2-typ_fold_subgr"/>
</dbReference>
<dbReference type="SUPFAM" id="SSF54211">
    <property type="entry name" value="Ribosomal protein S5 domain 2-like"/>
    <property type="match status" value="1"/>
</dbReference>
<dbReference type="PANTHER" id="PTHR10073:SF52">
    <property type="entry name" value="MISMATCH REPAIR ENDONUCLEASE PMS2"/>
    <property type="match status" value="1"/>
</dbReference>
<dbReference type="AlphaFoldDB" id="A0A0D2LJC2"/>
<dbReference type="STRING" id="145388.A0A0D2LJC2"/>